<proteinExistence type="predicted"/>
<evidence type="ECO:0000313" key="3">
    <source>
        <dbReference type="Proteomes" id="UP000658225"/>
    </source>
</evidence>
<keyword evidence="1" id="KW-1133">Transmembrane helix</keyword>
<feature type="transmembrane region" description="Helical" evidence="1">
    <location>
        <begin position="43"/>
        <end position="60"/>
    </location>
</feature>
<feature type="transmembrane region" description="Helical" evidence="1">
    <location>
        <begin position="148"/>
        <end position="172"/>
    </location>
</feature>
<dbReference type="EMBL" id="JADBEL010000002">
    <property type="protein sequence ID" value="MBE1553639.1"/>
    <property type="molecule type" value="Genomic_DNA"/>
</dbReference>
<name>A0A927MF87_9BACL</name>
<evidence type="ECO:0008006" key="4">
    <source>
        <dbReference type="Google" id="ProtNLM"/>
    </source>
</evidence>
<feature type="transmembrane region" description="Helical" evidence="1">
    <location>
        <begin position="112"/>
        <end position="136"/>
    </location>
</feature>
<accession>A0A927MF87</accession>
<gene>
    <name evidence="2" type="ORF">H4683_000713</name>
</gene>
<protein>
    <recommendedName>
        <fullName evidence="4">DUF4129 domain-containing protein</fullName>
    </recommendedName>
</protein>
<feature type="transmembrane region" description="Helical" evidence="1">
    <location>
        <begin position="184"/>
        <end position="203"/>
    </location>
</feature>
<feature type="transmembrane region" description="Helical" evidence="1">
    <location>
        <begin position="210"/>
        <end position="226"/>
    </location>
</feature>
<keyword evidence="1" id="KW-0812">Transmembrane</keyword>
<keyword evidence="3" id="KW-1185">Reference proteome</keyword>
<reference evidence="2" key="1">
    <citation type="submission" date="2020-10" db="EMBL/GenBank/DDBJ databases">
        <title>Genomic Encyclopedia of Type Strains, Phase IV (KMG-IV): sequencing the most valuable type-strain genomes for metagenomic binning, comparative biology and taxonomic classification.</title>
        <authorList>
            <person name="Goeker M."/>
        </authorList>
    </citation>
    <scope>NUCLEOTIDE SEQUENCE</scope>
    <source>
        <strain evidence="2">DSM 13886</strain>
    </source>
</reference>
<keyword evidence="1" id="KW-0472">Membrane</keyword>
<organism evidence="2 3">
    <name type="scientific">Sporosarcina limicola</name>
    <dbReference type="NCBI Taxonomy" id="34101"/>
    <lineage>
        <taxon>Bacteria</taxon>
        <taxon>Bacillati</taxon>
        <taxon>Bacillota</taxon>
        <taxon>Bacilli</taxon>
        <taxon>Bacillales</taxon>
        <taxon>Caryophanaceae</taxon>
        <taxon>Sporosarcina</taxon>
    </lineage>
</organism>
<dbReference type="RefSeq" id="WP_192597447.1">
    <property type="nucleotide sequence ID" value="NZ_JADBEL010000002.1"/>
</dbReference>
<evidence type="ECO:0000313" key="2">
    <source>
        <dbReference type="EMBL" id="MBE1553639.1"/>
    </source>
</evidence>
<feature type="transmembrane region" description="Helical" evidence="1">
    <location>
        <begin position="72"/>
        <end position="100"/>
    </location>
</feature>
<feature type="transmembrane region" description="Helical" evidence="1">
    <location>
        <begin position="20"/>
        <end position="37"/>
    </location>
</feature>
<comment type="caution">
    <text evidence="2">The sequence shown here is derived from an EMBL/GenBank/DDBJ whole genome shotgun (WGS) entry which is preliminary data.</text>
</comment>
<dbReference type="AlphaFoldDB" id="A0A927MF87"/>
<sequence length="415" mass="47637">MVKGLIERDHLRLINSERTVLELFLIVYPFLFVTAGSPFASHYIWLILSACIGVIAFFLFSRVEYSKGYGMLLATLLAVPFYFLELPLVIVVLLFVYSFWRFHANFNDVKVNGWSFLVLNTVLFVTFCLLSIPFFSNANPQEFMNTHTFLYITTTVLYFFIRFAVIGMIGYRLGNFSIGEAGKMFGGILGLQIVTFFAVYFLLEPLRTGAIAVMGFLFGGLFNLIGKATEPMLDAMIAYLDAKRAEHLEGTEGDVIFIDFKMQEETETYGAVSGSMDLAITIAVAIVAIIVFVLIIRKWKQTTLNIKKTDYSFKLTGRKKSEKKFRPIYDYSEAHDAVRNAFKHFEEEAQSWNAPRLQGETVKEWFSRMDWGCKEGLFHTYDKVRYGSHLVTEEEGRYFIDKLEKIKSDFFIVDV</sequence>
<feature type="transmembrane region" description="Helical" evidence="1">
    <location>
        <begin position="278"/>
        <end position="296"/>
    </location>
</feature>
<dbReference type="Proteomes" id="UP000658225">
    <property type="component" value="Unassembled WGS sequence"/>
</dbReference>
<evidence type="ECO:0000256" key="1">
    <source>
        <dbReference type="SAM" id="Phobius"/>
    </source>
</evidence>